<dbReference type="EMBL" id="BKAD01000027">
    <property type="protein sequence ID" value="GEP31271.1"/>
    <property type="molecule type" value="Genomic_DNA"/>
</dbReference>
<dbReference type="Proteomes" id="UP000321337">
    <property type="component" value="Unassembled WGS sequence"/>
</dbReference>
<dbReference type="GO" id="GO:0005524">
    <property type="term" value="F:ATP binding"/>
    <property type="evidence" value="ECO:0007669"/>
    <property type="project" value="UniProtKB-KW"/>
</dbReference>
<evidence type="ECO:0000259" key="8">
    <source>
        <dbReference type="PROSITE" id="PS50234"/>
    </source>
</evidence>
<organism evidence="9 10">
    <name type="scientific">Sulfuriferula plumbiphila</name>
    <dbReference type="NCBI Taxonomy" id="171865"/>
    <lineage>
        <taxon>Bacteria</taxon>
        <taxon>Pseudomonadati</taxon>
        <taxon>Pseudomonadota</taxon>
        <taxon>Betaproteobacteria</taxon>
        <taxon>Nitrosomonadales</taxon>
        <taxon>Sulfuricellaceae</taxon>
        <taxon>Sulfuriferula</taxon>
    </lineage>
</organism>
<comment type="pathway">
    <text evidence="1">Porphyrin-containing compound metabolism; bacteriochlorophyll biosynthesis.</text>
</comment>
<evidence type="ECO:0000256" key="2">
    <source>
        <dbReference type="ARBA" id="ARBA00005799"/>
    </source>
</evidence>
<name>A0A512LAV6_9PROT</name>
<dbReference type="InterPro" id="IPR002035">
    <property type="entry name" value="VWF_A"/>
</dbReference>
<dbReference type="CDD" id="cd01451">
    <property type="entry name" value="vWA_Magnesium_chelatase"/>
    <property type="match status" value="1"/>
</dbReference>
<dbReference type="InterPro" id="IPR041702">
    <property type="entry name" value="BchD/ChlD_VWA"/>
</dbReference>
<dbReference type="InterPro" id="IPR052989">
    <property type="entry name" value="Mg-chelatase_DI-like"/>
</dbReference>
<evidence type="ECO:0000256" key="1">
    <source>
        <dbReference type="ARBA" id="ARBA00004800"/>
    </source>
</evidence>
<dbReference type="Gene3D" id="3.40.50.410">
    <property type="entry name" value="von Willebrand factor, type A domain"/>
    <property type="match status" value="1"/>
</dbReference>
<feature type="domain" description="VWFA" evidence="8">
    <location>
        <begin position="452"/>
        <end position="631"/>
    </location>
</feature>
<dbReference type="SUPFAM" id="SSF52540">
    <property type="entry name" value="P-loop containing nucleoside triphosphate hydrolases"/>
    <property type="match status" value="1"/>
</dbReference>
<dbReference type="Pfam" id="PF17863">
    <property type="entry name" value="AAA_lid_2"/>
    <property type="match status" value="1"/>
</dbReference>
<sequence>MNFPFSAIVGQEQLKTALLLCAVDPTLGGVLIRGDKGTAKSTAARALTDILPLIERIAGCAFNCSPGTPCEHCAICCDASATAQAATVPFVTLPLGATEDRVLGSLDLERALQGVRRAFQPGLLAAAHRGILYIDEVNLLPDHLVDVLLDVAAMGVNSVQREGLSITHPARFTLIGTMNLEEGDLRPQLLDRFGLMVEVTAPREKTLRAEVVRRRIAFEADPAGYAITWDRQQDALRHQLASAQRRLPEVVLDDALLDLISHLCCEFDVASLRADIVMHKASRALAALEERQRVTPEDVRGAAELVLPHRRRRKPFEQPGLDRARLDELMQQAVRQPERNDESGAAPQEEGAESAAGDAEQEDKQQVFAAASTATVRRIAVDTTPARSMAGRRSEALDAPRGRVVRAVPHDNPSSLAVGATLRSAALRNPAEFQVSKSDLHQQIRVSKSANLILLVVDASGSMAAQRRMEAVKGAVLALLTDAYQRRDAVAVIAFRGEAAALLLAPTRSVDRAEQGLRELPTGGRTPLPHALQLALQTLQQAEAGASPLLVLLTDGKANVALSDGGDPWRETLALAELLAGRSVPALVLDTESGYLRLGRAGQLAQALGAECLTLEQLSAENLALTIRARLNTA</sequence>
<dbReference type="PANTHER" id="PTHR35023">
    <property type="entry name" value="CHELATASE-RELATED"/>
    <property type="match status" value="1"/>
</dbReference>
<dbReference type="Gene3D" id="1.10.8.80">
    <property type="entry name" value="Magnesium chelatase subunit I, C-Terminal domain"/>
    <property type="match status" value="1"/>
</dbReference>
<comment type="function">
    <text evidence="6">Involved in bacteriochlorophyll biosynthesis; introduces a magnesium ion into protoporphyrin IX to yield Mg-protoporphyrin IX.</text>
</comment>
<dbReference type="InterPro" id="IPR000523">
    <property type="entry name" value="Mg_chelatse_chII-like_cat_dom"/>
</dbReference>
<evidence type="ECO:0000313" key="10">
    <source>
        <dbReference type="Proteomes" id="UP000321337"/>
    </source>
</evidence>
<evidence type="ECO:0000313" key="9">
    <source>
        <dbReference type="EMBL" id="GEP31271.1"/>
    </source>
</evidence>
<keyword evidence="3" id="KW-0547">Nucleotide-binding</keyword>
<gene>
    <name evidence="9" type="ORF">TPL01_24090</name>
</gene>
<keyword evidence="4" id="KW-0067">ATP-binding</keyword>
<dbReference type="PANTHER" id="PTHR35023:SF1">
    <property type="entry name" value="MG-PROTOPORPHYRIN IX CHELATASE"/>
    <property type="match status" value="1"/>
</dbReference>
<evidence type="ECO:0000256" key="7">
    <source>
        <dbReference type="SAM" id="MobiDB-lite"/>
    </source>
</evidence>
<comment type="caution">
    <text evidence="9">The sequence shown here is derived from an EMBL/GenBank/DDBJ whole genome shotgun (WGS) entry which is preliminary data.</text>
</comment>
<feature type="compositionally biased region" description="Basic and acidic residues" evidence="7">
    <location>
        <begin position="392"/>
        <end position="401"/>
    </location>
</feature>
<dbReference type="Pfam" id="PF01078">
    <property type="entry name" value="Mg_chelatase"/>
    <property type="match status" value="1"/>
</dbReference>
<dbReference type="PROSITE" id="PS50234">
    <property type="entry name" value="VWFA"/>
    <property type="match status" value="1"/>
</dbReference>
<dbReference type="InterPro" id="IPR041628">
    <property type="entry name" value="ChlI/MoxR_AAA_lid"/>
</dbReference>
<dbReference type="InterPro" id="IPR036465">
    <property type="entry name" value="vWFA_dom_sf"/>
</dbReference>
<dbReference type="SMART" id="SM00382">
    <property type="entry name" value="AAA"/>
    <property type="match status" value="1"/>
</dbReference>
<comment type="similarity">
    <text evidence="2">Belongs to the Mg-chelatase subunits D/I family.</text>
</comment>
<dbReference type="CDD" id="cd00009">
    <property type="entry name" value="AAA"/>
    <property type="match status" value="1"/>
</dbReference>
<dbReference type="Pfam" id="PF13519">
    <property type="entry name" value="VWA_2"/>
    <property type="match status" value="1"/>
</dbReference>
<dbReference type="InterPro" id="IPR003593">
    <property type="entry name" value="AAA+_ATPase"/>
</dbReference>
<reference evidence="9 10" key="1">
    <citation type="submission" date="2019-07" db="EMBL/GenBank/DDBJ databases">
        <title>Whole genome shotgun sequence of Thiobacillus plumbophilus NBRC 107929.</title>
        <authorList>
            <person name="Hosoyama A."/>
            <person name="Uohara A."/>
            <person name="Ohji S."/>
            <person name="Ichikawa N."/>
        </authorList>
    </citation>
    <scope>NUCLEOTIDE SEQUENCE [LARGE SCALE GENOMIC DNA]</scope>
    <source>
        <strain evidence="9 10">NBRC 107929</strain>
    </source>
</reference>
<dbReference type="InterPro" id="IPR027417">
    <property type="entry name" value="P-loop_NTPase"/>
</dbReference>
<keyword evidence="10" id="KW-1185">Reference proteome</keyword>
<dbReference type="RefSeq" id="WP_174861860.1">
    <property type="nucleotide sequence ID" value="NZ_AP021884.1"/>
</dbReference>
<evidence type="ECO:0000256" key="4">
    <source>
        <dbReference type="ARBA" id="ARBA00022840"/>
    </source>
</evidence>
<dbReference type="AlphaFoldDB" id="A0A512LAV6"/>
<evidence type="ECO:0000256" key="5">
    <source>
        <dbReference type="ARBA" id="ARBA00030759"/>
    </source>
</evidence>
<dbReference type="SMART" id="SM00327">
    <property type="entry name" value="VWA"/>
    <property type="match status" value="1"/>
</dbReference>
<dbReference type="NCBIfam" id="TIGR02442">
    <property type="entry name" value="Cob-chelat-sub"/>
    <property type="match status" value="1"/>
</dbReference>
<evidence type="ECO:0000256" key="3">
    <source>
        <dbReference type="ARBA" id="ARBA00022741"/>
    </source>
</evidence>
<dbReference type="InterPro" id="IPR012804">
    <property type="entry name" value="Cob_chelat_sub_put"/>
</dbReference>
<proteinExistence type="inferred from homology"/>
<evidence type="ECO:0000256" key="6">
    <source>
        <dbReference type="ARBA" id="ARBA00053551"/>
    </source>
</evidence>
<dbReference type="SUPFAM" id="SSF53300">
    <property type="entry name" value="vWA-like"/>
    <property type="match status" value="1"/>
</dbReference>
<protein>
    <recommendedName>
        <fullName evidence="5">Mg-protoporphyrin IX chelatase</fullName>
    </recommendedName>
</protein>
<dbReference type="Gene3D" id="3.40.50.300">
    <property type="entry name" value="P-loop containing nucleotide triphosphate hydrolases"/>
    <property type="match status" value="1"/>
</dbReference>
<accession>A0A512LAV6</accession>
<feature type="region of interest" description="Disordered" evidence="7">
    <location>
        <begin position="382"/>
        <end position="410"/>
    </location>
</feature>
<feature type="region of interest" description="Disordered" evidence="7">
    <location>
        <begin position="334"/>
        <end position="365"/>
    </location>
</feature>